<dbReference type="PANTHER" id="PTHR23355">
    <property type="entry name" value="RIBONUCLEASE"/>
    <property type="match status" value="1"/>
</dbReference>
<evidence type="ECO:0000259" key="1">
    <source>
        <dbReference type="SMART" id="SM00955"/>
    </source>
</evidence>
<dbReference type="InterPro" id="IPR040596">
    <property type="entry name" value="RNase_II_C_S1"/>
</dbReference>
<dbReference type="GO" id="GO:0006402">
    <property type="term" value="P:mRNA catabolic process"/>
    <property type="evidence" value="ECO:0007669"/>
    <property type="project" value="TreeGrafter"/>
</dbReference>
<name>A0A4Z0C772_9BURK</name>
<sequence length="467" mass="50395">MQTHGLEPDFPAAALLEANAARPPAPHADIRDLRALAWFSIDNDDTQDLDQLSVAESLPGGATRLLVAIADVDALARRGSAVDAHAALNTTSVYTAAGTFPMLPPVLSTDRTSLHEGQERLAVVVEMQVEDDGAVTQHQLYRAAVTNQAKLTYDGVSRWLDGDGPLPASASSARIQEQVRLHDHLATRLRRWRQRRGALDVRTPAARPVLEQGRLIDLRADDRNRAKDLIADVMIATNAATARFLAQAGFPSLRRFLQSPRRWDRIEALAAALGTVLPPEPDAVALERFLTDQRTRDPEGFGDLSLRVVKMLGSGSYVAAAPGAPELRHFGLAVSDYAHSTAPNRRYPDLVTQRLVKACLAGEAPPYSHAALAELARHCTLQEDNANKVERTVLKAAGAALLQGRIGDAFDAIVTGAAPKGTYVRIAQPLLEGRLVRGVEGLDVGDALRVRLVGVDAARGYIDLERA</sequence>
<dbReference type="InterPro" id="IPR050180">
    <property type="entry name" value="RNR_Ribonuclease"/>
</dbReference>
<dbReference type="SUPFAM" id="SSF50249">
    <property type="entry name" value="Nucleic acid-binding proteins"/>
    <property type="match status" value="1"/>
</dbReference>
<keyword evidence="3" id="KW-1185">Reference proteome</keyword>
<proteinExistence type="predicted"/>
<accession>A0A4Z0C772</accession>
<dbReference type="SMART" id="SM00955">
    <property type="entry name" value="RNB"/>
    <property type="match status" value="1"/>
</dbReference>
<dbReference type="Pfam" id="PF00773">
    <property type="entry name" value="RNB"/>
    <property type="match status" value="1"/>
</dbReference>
<organism evidence="2 3">
    <name type="scientific">Ramlibacter henchirensis</name>
    <dbReference type="NCBI Taxonomy" id="204072"/>
    <lineage>
        <taxon>Bacteria</taxon>
        <taxon>Pseudomonadati</taxon>
        <taxon>Pseudomonadota</taxon>
        <taxon>Betaproteobacteria</taxon>
        <taxon>Burkholderiales</taxon>
        <taxon>Comamonadaceae</taxon>
        <taxon>Ramlibacter</taxon>
    </lineage>
</organism>
<gene>
    <name evidence="2" type="ORF">EZ313_02535</name>
</gene>
<reference evidence="2 3" key="1">
    <citation type="submission" date="2019-03" db="EMBL/GenBank/DDBJ databases">
        <title>Ramlibacter henchirensis DSM 14656, whole genome shotgun sequence.</title>
        <authorList>
            <person name="Zhang X."/>
            <person name="Feng G."/>
            <person name="Zhu H."/>
        </authorList>
    </citation>
    <scope>NUCLEOTIDE SEQUENCE [LARGE SCALE GENOMIC DNA]</scope>
    <source>
        <strain evidence="2 3">DSM 14656</strain>
    </source>
</reference>
<dbReference type="GO" id="GO:0003723">
    <property type="term" value="F:RNA binding"/>
    <property type="evidence" value="ECO:0007669"/>
    <property type="project" value="InterPro"/>
</dbReference>
<dbReference type="Proteomes" id="UP000298180">
    <property type="component" value="Unassembled WGS sequence"/>
</dbReference>
<dbReference type="Pfam" id="PF18614">
    <property type="entry name" value="RNase_II_C_S1"/>
    <property type="match status" value="1"/>
</dbReference>
<dbReference type="InterPro" id="IPR001900">
    <property type="entry name" value="RNase_II/R"/>
</dbReference>
<dbReference type="InterPro" id="IPR012340">
    <property type="entry name" value="NA-bd_OB-fold"/>
</dbReference>
<dbReference type="GO" id="GO:0005829">
    <property type="term" value="C:cytosol"/>
    <property type="evidence" value="ECO:0007669"/>
    <property type="project" value="TreeGrafter"/>
</dbReference>
<evidence type="ECO:0000313" key="3">
    <source>
        <dbReference type="Proteomes" id="UP000298180"/>
    </source>
</evidence>
<protein>
    <submittedName>
        <fullName evidence="2">RNB domain-containing ribonuclease</fullName>
    </submittedName>
</protein>
<dbReference type="AlphaFoldDB" id="A0A4Z0C772"/>
<dbReference type="PANTHER" id="PTHR23355:SF37">
    <property type="entry name" value="EXORIBONUCLEASE 2"/>
    <property type="match status" value="1"/>
</dbReference>
<feature type="domain" description="RNB" evidence="1">
    <location>
        <begin position="30"/>
        <end position="362"/>
    </location>
</feature>
<dbReference type="EMBL" id="SMLM01000001">
    <property type="protein sequence ID" value="TFZ07453.1"/>
    <property type="molecule type" value="Genomic_DNA"/>
</dbReference>
<evidence type="ECO:0000313" key="2">
    <source>
        <dbReference type="EMBL" id="TFZ07453.1"/>
    </source>
</evidence>
<dbReference type="OrthoDB" id="9764149at2"/>
<comment type="caution">
    <text evidence="2">The sequence shown here is derived from an EMBL/GenBank/DDBJ whole genome shotgun (WGS) entry which is preliminary data.</text>
</comment>
<dbReference type="GO" id="GO:0004540">
    <property type="term" value="F:RNA nuclease activity"/>
    <property type="evidence" value="ECO:0007669"/>
    <property type="project" value="InterPro"/>
</dbReference>